<accession>A0A250WV79</accession>
<organism evidence="3 4">
    <name type="scientific">Chlamydomonas eustigma</name>
    <dbReference type="NCBI Taxonomy" id="1157962"/>
    <lineage>
        <taxon>Eukaryota</taxon>
        <taxon>Viridiplantae</taxon>
        <taxon>Chlorophyta</taxon>
        <taxon>core chlorophytes</taxon>
        <taxon>Chlorophyceae</taxon>
        <taxon>CS clade</taxon>
        <taxon>Chlamydomonadales</taxon>
        <taxon>Chlamydomonadaceae</taxon>
        <taxon>Chlamydomonas</taxon>
    </lineage>
</organism>
<feature type="transmembrane region" description="Helical" evidence="2">
    <location>
        <begin position="268"/>
        <end position="289"/>
    </location>
</feature>
<comment type="caution">
    <text evidence="3">The sequence shown here is derived from an EMBL/GenBank/DDBJ whole genome shotgun (WGS) entry which is preliminary data.</text>
</comment>
<protein>
    <submittedName>
        <fullName evidence="3">Uncharacterized protein</fullName>
    </submittedName>
</protein>
<dbReference type="AlphaFoldDB" id="A0A250WV79"/>
<keyword evidence="4" id="KW-1185">Reference proteome</keyword>
<name>A0A250WV79_9CHLO</name>
<keyword evidence="2" id="KW-1133">Transmembrane helix</keyword>
<evidence type="ECO:0000256" key="1">
    <source>
        <dbReference type="SAM" id="MobiDB-lite"/>
    </source>
</evidence>
<dbReference type="EMBL" id="BEGY01000009">
    <property type="protein sequence ID" value="GAX74721.1"/>
    <property type="molecule type" value="Genomic_DNA"/>
</dbReference>
<dbReference type="Proteomes" id="UP000232323">
    <property type="component" value="Unassembled WGS sequence"/>
</dbReference>
<evidence type="ECO:0000313" key="3">
    <source>
        <dbReference type="EMBL" id="GAX74721.1"/>
    </source>
</evidence>
<keyword evidence="2" id="KW-0472">Membrane</keyword>
<evidence type="ECO:0000256" key="2">
    <source>
        <dbReference type="SAM" id="Phobius"/>
    </source>
</evidence>
<proteinExistence type="predicted"/>
<gene>
    <name evidence="3" type="ORF">CEUSTIGMA_g2168.t1</name>
</gene>
<evidence type="ECO:0000313" key="4">
    <source>
        <dbReference type="Proteomes" id="UP000232323"/>
    </source>
</evidence>
<feature type="compositionally biased region" description="Polar residues" evidence="1">
    <location>
        <begin position="226"/>
        <end position="248"/>
    </location>
</feature>
<reference evidence="3 4" key="1">
    <citation type="submission" date="2017-08" db="EMBL/GenBank/DDBJ databases">
        <title>Acidophilic green algal genome provides insights into adaptation to an acidic environment.</title>
        <authorList>
            <person name="Hirooka S."/>
            <person name="Hirose Y."/>
            <person name="Kanesaki Y."/>
            <person name="Higuchi S."/>
            <person name="Fujiwara T."/>
            <person name="Onuma R."/>
            <person name="Era A."/>
            <person name="Ohbayashi R."/>
            <person name="Uzuka A."/>
            <person name="Nozaki H."/>
            <person name="Yoshikawa H."/>
            <person name="Miyagishima S.Y."/>
        </authorList>
    </citation>
    <scope>NUCLEOTIDE SEQUENCE [LARGE SCALE GENOMIC DNA]</scope>
    <source>
        <strain evidence="3 4">NIES-2499</strain>
    </source>
</reference>
<feature type="region of interest" description="Disordered" evidence="1">
    <location>
        <begin position="195"/>
        <end position="248"/>
    </location>
</feature>
<keyword evidence="2" id="KW-0812">Transmembrane</keyword>
<sequence length="413" mass="43200">MTSSSPSPPNLILNSTISGAAPSDVSPIPNSTSLPPIRSRSDINSTSTSSATLQVIPSSVLYYWLSVLNNISEAEGVRSSAAAGASSLSSIPFPEVSLSSDNIPVAETPSASMSNSKPAPPLTLPPFLIVPNLPAFQTIPETPSAPSAQIQLTPLPPPSEPYESQLTLTPDTIFILSPAHPSDLAQMLSPIPGVEPQPSHPIMKAMPESPSPGSPLAPGLPLSPQFVKSASDSSDLNQQGGAALSHASNNGVPDYLSGNKGPQNLGQIIGLTVSLPIAALIIMTVIMWAHRSWSRRRRAFQNSDFQQNLTFAVIMATDQGPVVYYLPALSGLRAALTQQISQTIGVNISNYNTAGTQLDAQPSAETSSTSLGNMTVSNKPNGISEIAVEKPIQNFRFPIPPPLGDLSEPVISL</sequence>
<feature type="region of interest" description="Disordered" evidence="1">
    <location>
        <begin position="1"/>
        <end position="49"/>
    </location>
</feature>